<keyword evidence="5" id="KW-0406">Ion transport</keyword>
<evidence type="ECO:0000313" key="9">
    <source>
        <dbReference type="EMBL" id="MFC3982113.1"/>
    </source>
</evidence>
<dbReference type="Pfam" id="PF00999">
    <property type="entry name" value="Na_H_Exchanger"/>
    <property type="match status" value="1"/>
</dbReference>
<name>A0ABV8F3L9_9ACTN</name>
<feature type="transmembrane region" description="Helical" evidence="7">
    <location>
        <begin position="6"/>
        <end position="26"/>
    </location>
</feature>
<gene>
    <name evidence="9" type="ORF">ACFOYY_18365</name>
</gene>
<evidence type="ECO:0000256" key="5">
    <source>
        <dbReference type="ARBA" id="ARBA00023065"/>
    </source>
</evidence>
<dbReference type="InterPro" id="IPR050794">
    <property type="entry name" value="CPA2_transporter"/>
</dbReference>
<protein>
    <submittedName>
        <fullName evidence="9">Cation:proton antiporter</fullName>
    </submittedName>
</protein>
<feature type="transmembrane region" description="Helical" evidence="7">
    <location>
        <begin position="163"/>
        <end position="186"/>
    </location>
</feature>
<dbReference type="InterPro" id="IPR006153">
    <property type="entry name" value="Cation/H_exchanger_TM"/>
</dbReference>
<feature type="transmembrane region" description="Helical" evidence="7">
    <location>
        <begin position="131"/>
        <end position="151"/>
    </location>
</feature>
<evidence type="ECO:0000256" key="2">
    <source>
        <dbReference type="ARBA" id="ARBA00022448"/>
    </source>
</evidence>
<feature type="transmembrane region" description="Helical" evidence="7">
    <location>
        <begin position="237"/>
        <end position="255"/>
    </location>
</feature>
<keyword evidence="2" id="KW-0813">Transport</keyword>
<accession>A0ABV8F3L9</accession>
<evidence type="ECO:0000256" key="4">
    <source>
        <dbReference type="ARBA" id="ARBA00022989"/>
    </source>
</evidence>
<dbReference type="InterPro" id="IPR038770">
    <property type="entry name" value="Na+/solute_symporter_sf"/>
</dbReference>
<keyword evidence="3 7" id="KW-0812">Transmembrane</keyword>
<evidence type="ECO:0000256" key="3">
    <source>
        <dbReference type="ARBA" id="ARBA00022692"/>
    </source>
</evidence>
<feature type="transmembrane region" description="Helical" evidence="7">
    <location>
        <begin position="206"/>
        <end position="225"/>
    </location>
</feature>
<keyword evidence="6 7" id="KW-0472">Membrane</keyword>
<dbReference type="PANTHER" id="PTHR32468">
    <property type="entry name" value="CATION/H + ANTIPORTER"/>
    <property type="match status" value="1"/>
</dbReference>
<organism evidence="9 10">
    <name type="scientific">Streptosporangium jomthongense</name>
    <dbReference type="NCBI Taxonomy" id="1193683"/>
    <lineage>
        <taxon>Bacteria</taxon>
        <taxon>Bacillati</taxon>
        <taxon>Actinomycetota</taxon>
        <taxon>Actinomycetes</taxon>
        <taxon>Streptosporangiales</taxon>
        <taxon>Streptosporangiaceae</taxon>
        <taxon>Streptosporangium</taxon>
    </lineage>
</organism>
<proteinExistence type="predicted"/>
<dbReference type="EMBL" id="JBHSBC010000018">
    <property type="protein sequence ID" value="MFC3982113.1"/>
    <property type="molecule type" value="Genomic_DNA"/>
</dbReference>
<feature type="transmembrane region" description="Helical" evidence="7">
    <location>
        <begin position="96"/>
        <end position="119"/>
    </location>
</feature>
<feature type="domain" description="Cation/H+ exchanger transmembrane" evidence="8">
    <location>
        <begin position="16"/>
        <end position="402"/>
    </location>
</feature>
<sequence length="680" mass="70237">MFHVDLLLLDLVIVLISARLLGAVARRLGQPPVVGEIVAGILLGPTLLGPLLGDRLFGDGMMPPLRALADVGLVLFMFVVGMELDQKLVRGRGRTAVTVALGSTLVPFVLGCALALGIAGDHVDGARTLPFVLFMGAAMAATAFPVLARIITDRGMQRSTVGGLSLASAAVIDVLAWTALAVVAGLAGAGGSAGGGVGEGADQWRVALALPYGLLMFLVVRPLLARLVPARQRAGRLTPGLLSLVLIGLLASSWATEWMHVHFIFGAFVFGAVMPREGAERLNHEILERLEQLAVLLLLPMFFVVAGLDVNLRTLDLSSLGTLAAILVVAIGGKLLGSYAAARTRLPGRQALAIATLLNTRGLTELVILSVGLQKGVLDEELYSLMVVMALLTTAMTEPLLRRVYPGRRVARDIEQAGREALGTRAATRVLVVVPGSPAEQVPLAELAALLARSAAPAEVILAHLRPYPGGRLELGGGLSSELAELTETLHELEVLADAVRAHGPEVRVVSRFSASAGAELAELAVEAAPGLVVLPRGTPGHAAIRDGVACPVVTVASPGPPGPPPAGPVAVPHGQAGEDTVRVALTLALTCGRPLVVEGGGRAPALVRRLTRLGVEVTGGPVPEDALTVAGDGAGQATGPAAHLLVRAERDADPVDWPALVSALRRTPAESPVEVSVRS</sequence>
<keyword evidence="10" id="KW-1185">Reference proteome</keyword>
<feature type="transmembrane region" description="Helical" evidence="7">
    <location>
        <begin position="290"/>
        <end position="308"/>
    </location>
</feature>
<evidence type="ECO:0000259" key="8">
    <source>
        <dbReference type="Pfam" id="PF00999"/>
    </source>
</evidence>
<dbReference type="PANTHER" id="PTHR32468:SF0">
    <property type="entry name" value="K(+)_H(+) ANTIPORTER 1"/>
    <property type="match status" value="1"/>
</dbReference>
<dbReference type="RefSeq" id="WP_386190383.1">
    <property type="nucleotide sequence ID" value="NZ_JBHSBC010000018.1"/>
</dbReference>
<evidence type="ECO:0000313" key="10">
    <source>
        <dbReference type="Proteomes" id="UP001595698"/>
    </source>
</evidence>
<comment type="caution">
    <text evidence="9">The sequence shown here is derived from an EMBL/GenBank/DDBJ whole genome shotgun (WGS) entry which is preliminary data.</text>
</comment>
<feature type="transmembrane region" description="Helical" evidence="7">
    <location>
        <begin position="65"/>
        <end position="84"/>
    </location>
</feature>
<dbReference type="Gene3D" id="1.20.1530.20">
    <property type="match status" value="1"/>
</dbReference>
<comment type="subcellular location">
    <subcellularLocation>
        <location evidence="1">Membrane</location>
        <topology evidence="1">Multi-pass membrane protein</topology>
    </subcellularLocation>
</comment>
<dbReference type="Proteomes" id="UP001595698">
    <property type="component" value="Unassembled WGS sequence"/>
</dbReference>
<evidence type="ECO:0000256" key="7">
    <source>
        <dbReference type="SAM" id="Phobius"/>
    </source>
</evidence>
<keyword evidence="4 7" id="KW-1133">Transmembrane helix</keyword>
<feature type="transmembrane region" description="Helical" evidence="7">
    <location>
        <begin position="320"/>
        <end position="339"/>
    </location>
</feature>
<evidence type="ECO:0000256" key="1">
    <source>
        <dbReference type="ARBA" id="ARBA00004141"/>
    </source>
</evidence>
<evidence type="ECO:0000256" key="6">
    <source>
        <dbReference type="ARBA" id="ARBA00023136"/>
    </source>
</evidence>
<feature type="transmembrane region" description="Helical" evidence="7">
    <location>
        <begin position="33"/>
        <end position="53"/>
    </location>
</feature>
<reference evidence="10" key="1">
    <citation type="journal article" date="2019" name="Int. J. Syst. Evol. Microbiol.">
        <title>The Global Catalogue of Microorganisms (GCM) 10K type strain sequencing project: providing services to taxonomists for standard genome sequencing and annotation.</title>
        <authorList>
            <consortium name="The Broad Institute Genomics Platform"/>
            <consortium name="The Broad Institute Genome Sequencing Center for Infectious Disease"/>
            <person name="Wu L."/>
            <person name="Ma J."/>
        </authorList>
    </citation>
    <scope>NUCLEOTIDE SEQUENCE [LARGE SCALE GENOMIC DNA]</scope>
    <source>
        <strain evidence="10">TBRC 7912</strain>
    </source>
</reference>